<proteinExistence type="inferred from homology"/>
<dbReference type="RefSeq" id="WP_184101560.1">
    <property type="nucleotide sequence ID" value="NZ_JACIJH010000023.1"/>
</dbReference>
<dbReference type="PANTHER" id="PTHR11328:SF24">
    <property type="entry name" value="MAJOR FACILITATOR SUPERFAMILY (MFS) PROFILE DOMAIN-CONTAINING PROTEIN"/>
    <property type="match status" value="1"/>
</dbReference>
<protein>
    <submittedName>
        <fullName evidence="9">GPH family glycoside/pentoside/hexuronide:cation symporter</fullName>
    </submittedName>
</protein>
<evidence type="ECO:0000313" key="10">
    <source>
        <dbReference type="Proteomes" id="UP000537161"/>
    </source>
</evidence>
<feature type="transmembrane region" description="Helical" evidence="8">
    <location>
        <begin position="197"/>
        <end position="214"/>
    </location>
</feature>
<keyword evidence="3" id="KW-0813">Transport</keyword>
<accession>A0A7W9ESE2</accession>
<gene>
    <name evidence="9" type="ORF">FHR21_004036</name>
</gene>
<comment type="subcellular location">
    <subcellularLocation>
        <location evidence="1">Cell membrane</location>
        <topology evidence="1">Multi-pass membrane protein</topology>
    </subcellularLocation>
</comment>
<evidence type="ECO:0000256" key="6">
    <source>
        <dbReference type="ARBA" id="ARBA00022989"/>
    </source>
</evidence>
<keyword evidence="5 8" id="KW-0812">Transmembrane</keyword>
<feature type="transmembrane region" description="Helical" evidence="8">
    <location>
        <begin position="382"/>
        <end position="406"/>
    </location>
</feature>
<comment type="similarity">
    <text evidence="2">Belongs to the sodium:galactoside symporter (TC 2.A.2) family.</text>
</comment>
<keyword evidence="10" id="KW-1185">Reference proteome</keyword>
<evidence type="ECO:0000313" key="9">
    <source>
        <dbReference type="EMBL" id="MBB5708642.1"/>
    </source>
</evidence>
<feature type="transmembrane region" description="Helical" evidence="8">
    <location>
        <begin position="120"/>
        <end position="141"/>
    </location>
</feature>
<feature type="transmembrane region" description="Helical" evidence="8">
    <location>
        <begin position="96"/>
        <end position="114"/>
    </location>
</feature>
<keyword evidence="7 8" id="KW-0472">Membrane</keyword>
<feature type="transmembrane region" description="Helical" evidence="8">
    <location>
        <begin position="336"/>
        <end position="361"/>
    </location>
</feature>
<name>A0A7W9ESE2_9SPHN</name>
<evidence type="ECO:0000256" key="7">
    <source>
        <dbReference type="ARBA" id="ARBA00023136"/>
    </source>
</evidence>
<evidence type="ECO:0000256" key="4">
    <source>
        <dbReference type="ARBA" id="ARBA00022475"/>
    </source>
</evidence>
<feature type="transmembrane region" description="Helical" evidence="8">
    <location>
        <begin position="246"/>
        <end position="270"/>
    </location>
</feature>
<dbReference type="AlphaFoldDB" id="A0A7W9ESE2"/>
<evidence type="ECO:0000256" key="5">
    <source>
        <dbReference type="ARBA" id="ARBA00022692"/>
    </source>
</evidence>
<dbReference type="InterPro" id="IPR039672">
    <property type="entry name" value="MFS_2"/>
</dbReference>
<keyword evidence="6 8" id="KW-1133">Transmembrane helix</keyword>
<feature type="transmembrane region" description="Helical" evidence="8">
    <location>
        <begin position="282"/>
        <end position="300"/>
    </location>
</feature>
<feature type="transmembrane region" description="Helical" evidence="8">
    <location>
        <begin position="312"/>
        <end position="330"/>
    </location>
</feature>
<feature type="transmembrane region" description="Helical" evidence="8">
    <location>
        <begin position="162"/>
        <end position="185"/>
    </location>
</feature>
<dbReference type="PROSITE" id="PS00872">
    <property type="entry name" value="NA_GALACTOSIDE_SYMP"/>
    <property type="match status" value="1"/>
</dbReference>
<comment type="caution">
    <text evidence="9">The sequence shown here is derived from an EMBL/GenBank/DDBJ whole genome shotgun (WGS) entry which is preliminary data.</text>
</comment>
<keyword evidence="4" id="KW-1003">Cell membrane</keyword>
<dbReference type="Gene3D" id="1.20.1250.20">
    <property type="entry name" value="MFS general substrate transporter like domains"/>
    <property type="match status" value="2"/>
</dbReference>
<dbReference type="Pfam" id="PF13347">
    <property type="entry name" value="MFS_2"/>
    <property type="match status" value="1"/>
</dbReference>
<dbReference type="InterPro" id="IPR018043">
    <property type="entry name" value="Na/Gal_symport_CS"/>
</dbReference>
<feature type="transmembrane region" description="Helical" evidence="8">
    <location>
        <begin position="426"/>
        <end position="446"/>
    </location>
</feature>
<dbReference type="PANTHER" id="PTHR11328">
    <property type="entry name" value="MAJOR FACILITATOR SUPERFAMILY DOMAIN-CONTAINING PROTEIN"/>
    <property type="match status" value="1"/>
</dbReference>
<sequence length="462" mass="49333">MTSAANDANTGSGKGGGDKLPLMTCVGWGAGTLAVAALFNSVNVLLLRYLVDYVGIGAALAGSLMALSKLYDALIDPIVGSFSDRSKSRHGRRRPFVLAGGVMLAVSALILFNVPTGLTATAAVIYTIIGLLFYSTAYAVFSVPYMAMPAEMTSDYHERSRLISFRVYAVGLASLVATFIGPVLIARGGGGQTGHTMMSLFVAALAIAGTLFCFRTTASAPFHYGSDHVRLGLVEKMKLLAGNKPFVLLLVIKLLQLTALAVTQAAMPFLFKQILHFTDTMLGLYFLVFYSSMMLSQQLWVRLGRKAGKRKIYLIASGVYALMYVSWYFVETGEPLYLTFGRAVGLGVTAGAVLLFGQSLLPDTMEWDYRRTGMRREGMLSAVYTIVEKLAYAIGAGLTGLLLGASGYIKATSGTAVVQPQSAIDAIYFLASIGPMILLGLSCVALKYYDLSEDKLSGAPAD</sequence>
<dbReference type="GO" id="GO:0015293">
    <property type="term" value="F:symporter activity"/>
    <property type="evidence" value="ECO:0007669"/>
    <property type="project" value="InterPro"/>
</dbReference>
<dbReference type="Proteomes" id="UP000537161">
    <property type="component" value="Unassembled WGS sequence"/>
</dbReference>
<evidence type="ECO:0000256" key="3">
    <source>
        <dbReference type="ARBA" id="ARBA00022448"/>
    </source>
</evidence>
<organism evidence="9 10">
    <name type="scientific">Sphingopyxis panaciterrulae</name>
    <dbReference type="NCBI Taxonomy" id="462372"/>
    <lineage>
        <taxon>Bacteria</taxon>
        <taxon>Pseudomonadati</taxon>
        <taxon>Pseudomonadota</taxon>
        <taxon>Alphaproteobacteria</taxon>
        <taxon>Sphingomonadales</taxon>
        <taxon>Sphingomonadaceae</taxon>
        <taxon>Sphingopyxis</taxon>
    </lineage>
</organism>
<dbReference type="GO" id="GO:0005886">
    <property type="term" value="C:plasma membrane"/>
    <property type="evidence" value="ECO:0007669"/>
    <property type="project" value="UniProtKB-SubCell"/>
</dbReference>
<dbReference type="GO" id="GO:0008643">
    <property type="term" value="P:carbohydrate transport"/>
    <property type="evidence" value="ECO:0007669"/>
    <property type="project" value="InterPro"/>
</dbReference>
<dbReference type="GO" id="GO:0006814">
    <property type="term" value="P:sodium ion transport"/>
    <property type="evidence" value="ECO:0007669"/>
    <property type="project" value="InterPro"/>
</dbReference>
<feature type="transmembrane region" description="Helical" evidence="8">
    <location>
        <begin position="20"/>
        <end position="41"/>
    </location>
</feature>
<dbReference type="EMBL" id="JACIJH010000023">
    <property type="protein sequence ID" value="MBB5708642.1"/>
    <property type="molecule type" value="Genomic_DNA"/>
</dbReference>
<evidence type="ECO:0000256" key="2">
    <source>
        <dbReference type="ARBA" id="ARBA00009617"/>
    </source>
</evidence>
<dbReference type="SUPFAM" id="SSF103473">
    <property type="entry name" value="MFS general substrate transporter"/>
    <property type="match status" value="1"/>
</dbReference>
<reference evidence="9 10" key="1">
    <citation type="submission" date="2020-08" db="EMBL/GenBank/DDBJ databases">
        <title>Genomic Encyclopedia of Type Strains, Phase IV (KMG-IV): sequencing the most valuable type-strain genomes for metagenomic binning, comparative biology and taxonomic classification.</title>
        <authorList>
            <person name="Goeker M."/>
        </authorList>
    </citation>
    <scope>NUCLEOTIDE SEQUENCE [LARGE SCALE GENOMIC DNA]</scope>
    <source>
        <strain evidence="9 10">DSM 27163</strain>
    </source>
</reference>
<evidence type="ECO:0000256" key="1">
    <source>
        <dbReference type="ARBA" id="ARBA00004651"/>
    </source>
</evidence>
<evidence type="ECO:0000256" key="8">
    <source>
        <dbReference type="SAM" id="Phobius"/>
    </source>
</evidence>
<dbReference type="InterPro" id="IPR036259">
    <property type="entry name" value="MFS_trans_sf"/>
</dbReference>